<evidence type="ECO:0000313" key="10">
    <source>
        <dbReference type="Proteomes" id="UP000192582"/>
    </source>
</evidence>
<dbReference type="STRING" id="695939.SAMN00790413_05561"/>
<proteinExistence type="inferred from homology"/>
<keyword evidence="6" id="KW-0574">Periplasm</keyword>
<comment type="pathway">
    <text evidence="2">Glycan biosynthesis; alginate biosynthesis.</text>
</comment>
<dbReference type="GO" id="GO:0016740">
    <property type="term" value="F:transferase activity"/>
    <property type="evidence" value="ECO:0007669"/>
    <property type="project" value="UniProtKB-KW"/>
</dbReference>
<evidence type="ECO:0000256" key="1">
    <source>
        <dbReference type="ARBA" id="ARBA00004418"/>
    </source>
</evidence>
<name>A0A1W1UHG8_9DEIO</name>
<organism evidence="9 10">
    <name type="scientific">Deinococcus hopiensis KR-140</name>
    <dbReference type="NCBI Taxonomy" id="695939"/>
    <lineage>
        <taxon>Bacteria</taxon>
        <taxon>Thermotogati</taxon>
        <taxon>Deinococcota</taxon>
        <taxon>Deinococci</taxon>
        <taxon>Deinococcales</taxon>
        <taxon>Deinococcaceae</taxon>
        <taxon>Deinococcus</taxon>
    </lineage>
</organism>
<evidence type="ECO:0000256" key="2">
    <source>
        <dbReference type="ARBA" id="ARBA00005182"/>
    </source>
</evidence>
<evidence type="ECO:0000256" key="6">
    <source>
        <dbReference type="ARBA" id="ARBA00022764"/>
    </source>
</evidence>
<feature type="chain" id="PRO_5010706019" description="Alginate biosynthesis protein AlgF" evidence="8">
    <location>
        <begin position="18"/>
        <end position="196"/>
    </location>
</feature>
<comment type="subcellular location">
    <subcellularLocation>
        <location evidence="1">Periplasm</location>
    </subcellularLocation>
</comment>
<dbReference type="EMBL" id="FWWU01000004">
    <property type="protein sequence ID" value="SMB80546.1"/>
    <property type="molecule type" value="Genomic_DNA"/>
</dbReference>
<evidence type="ECO:0000313" key="9">
    <source>
        <dbReference type="EMBL" id="SMB80546.1"/>
    </source>
</evidence>
<dbReference type="AlphaFoldDB" id="A0A1W1UHG8"/>
<reference evidence="9 10" key="1">
    <citation type="submission" date="2017-04" db="EMBL/GenBank/DDBJ databases">
        <authorList>
            <person name="Afonso C.L."/>
            <person name="Miller P.J."/>
            <person name="Scott M.A."/>
            <person name="Spackman E."/>
            <person name="Goraichik I."/>
            <person name="Dimitrov K.M."/>
            <person name="Suarez D.L."/>
            <person name="Swayne D.E."/>
        </authorList>
    </citation>
    <scope>NUCLEOTIDE SEQUENCE [LARGE SCALE GENOMIC DNA]</scope>
    <source>
        <strain evidence="9 10">KR-140</strain>
    </source>
</reference>
<evidence type="ECO:0000256" key="8">
    <source>
        <dbReference type="SAM" id="SignalP"/>
    </source>
</evidence>
<gene>
    <name evidence="9" type="ORF">SAMN00790413_05561</name>
</gene>
<keyword evidence="9" id="KW-0808">Transferase</keyword>
<evidence type="ECO:0000256" key="3">
    <source>
        <dbReference type="ARBA" id="ARBA00010033"/>
    </source>
</evidence>
<feature type="signal peptide" evidence="8">
    <location>
        <begin position="1"/>
        <end position="17"/>
    </location>
</feature>
<dbReference type="RefSeq" id="WP_245808135.1">
    <property type="nucleotide sequence ID" value="NZ_FWWU01000004.1"/>
</dbReference>
<keyword evidence="5 8" id="KW-0732">Signal</keyword>
<dbReference type="Pfam" id="PF11182">
    <property type="entry name" value="AlgF"/>
    <property type="match status" value="1"/>
</dbReference>
<dbReference type="InterPro" id="IPR035422">
    <property type="entry name" value="AlgF"/>
</dbReference>
<keyword evidence="7" id="KW-0016">Alginate biosynthesis</keyword>
<comment type="similarity">
    <text evidence="3">Belongs to the AlgF family.</text>
</comment>
<dbReference type="UniPathway" id="UPA00286"/>
<evidence type="ECO:0000256" key="4">
    <source>
        <dbReference type="ARBA" id="ARBA00013964"/>
    </source>
</evidence>
<dbReference type="GO" id="GO:0042121">
    <property type="term" value="P:alginic acid biosynthetic process"/>
    <property type="evidence" value="ECO:0007669"/>
    <property type="project" value="UniProtKB-UniPathway"/>
</dbReference>
<evidence type="ECO:0000256" key="7">
    <source>
        <dbReference type="ARBA" id="ARBA00022841"/>
    </source>
</evidence>
<keyword evidence="10" id="KW-1185">Reference proteome</keyword>
<accession>A0A1W1UHG8</accession>
<sequence>MKNFTLFVALLGSLAAAEDNGLYDPAPPANSAFVRVINAPAGTLGGKAVTADKGTASVYVVVPQGEFDAKVGAAAGKLKVEAGKFYSVVPSGNRLVLLTDPAMESRAKALLVIYNLSKAASVDLKTADGKTTVVKGVKAGDSGNRAVNGVTVDLAAFAGDKALGTLKGVKLERGNTYAVVVTDGGVTLTMGSTKTK</sequence>
<dbReference type="GO" id="GO:0042597">
    <property type="term" value="C:periplasmic space"/>
    <property type="evidence" value="ECO:0007669"/>
    <property type="project" value="UniProtKB-SubCell"/>
</dbReference>
<dbReference type="Proteomes" id="UP000192582">
    <property type="component" value="Unassembled WGS sequence"/>
</dbReference>
<evidence type="ECO:0000256" key="5">
    <source>
        <dbReference type="ARBA" id="ARBA00022729"/>
    </source>
</evidence>
<protein>
    <recommendedName>
        <fullName evidence="4">Alginate biosynthesis protein AlgF</fullName>
    </recommendedName>
</protein>